<evidence type="ECO:0000259" key="5">
    <source>
        <dbReference type="PROSITE" id="PS50977"/>
    </source>
</evidence>
<dbReference type="InterPro" id="IPR036271">
    <property type="entry name" value="Tet_transcr_reg_TetR-rel_C_sf"/>
</dbReference>
<keyword evidence="2 4" id="KW-0238">DNA-binding</keyword>
<keyword evidence="1" id="KW-0805">Transcription regulation</keyword>
<gene>
    <name evidence="6" type="ORF">BKA03_000873</name>
</gene>
<dbReference type="RefSeq" id="WP_202965715.1">
    <property type="nucleotide sequence ID" value="NZ_BBRC01000003.1"/>
</dbReference>
<evidence type="ECO:0000256" key="3">
    <source>
        <dbReference type="ARBA" id="ARBA00023163"/>
    </source>
</evidence>
<proteinExistence type="predicted"/>
<dbReference type="SUPFAM" id="SSF46689">
    <property type="entry name" value="Homeodomain-like"/>
    <property type="match status" value="1"/>
</dbReference>
<name>A0A7Z0CHE1_9MICO</name>
<dbReference type="AlphaFoldDB" id="A0A7Z0CHE1"/>
<keyword evidence="7" id="KW-1185">Reference proteome</keyword>
<dbReference type="EMBL" id="JACBZO010000001">
    <property type="protein sequence ID" value="NYI40754.1"/>
    <property type="molecule type" value="Genomic_DNA"/>
</dbReference>
<organism evidence="6 7">
    <name type="scientific">Demequina lutea</name>
    <dbReference type="NCBI Taxonomy" id="431489"/>
    <lineage>
        <taxon>Bacteria</taxon>
        <taxon>Bacillati</taxon>
        <taxon>Actinomycetota</taxon>
        <taxon>Actinomycetes</taxon>
        <taxon>Micrococcales</taxon>
        <taxon>Demequinaceae</taxon>
        <taxon>Demequina</taxon>
    </lineage>
</organism>
<comment type="caution">
    <text evidence="6">The sequence shown here is derived from an EMBL/GenBank/DDBJ whole genome shotgun (WGS) entry which is preliminary data.</text>
</comment>
<dbReference type="PANTHER" id="PTHR30055:SF234">
    <property type="entry name" value="HTH-TYPE TRANSCRIPTIONAL REGULATOR BETI"/>
    <property type="match status" value="1"/>
</dbReference>
<evidence type="ECO:0000313" key="7">
    <source>
        <dbReference type="Proteomes" id="UP000547973"/>
    </source>
</evidence>
<dbReference type="Gene3D" id="1.10.357.10">
    <property type="entry name" value="Tetracycline Repressor, domain 2"/>
    <property type="match status" value="1"/>
</dbReference>
<accession>A0A7Z0CHE1</accession>
<dbReference type="GO" id="GO:0000976">
    <property type="term" value="F:transcription cis-regulatory region binding"/>
    <property type="evidence" value="ECO:0007669"/>
    <property type="project" value="TreeGrafter"/>
</dbReference>
<dbReference type="InterPro" id="IPR009057">
    <property type="entry name" value="Homeodomain-like_sf"/>
</dbReference>
<dbReference type="PANTHER" id="PTHR30055">
    <property type="entry name" value="HTH-TYPE TRANSCRIPTIONAL REGULATOR RUTR"/>
    <property type="match status" value="1"/>
</dbReference>
<evidence type="ECO:0000256" key="2">
    <source>
        <dbReference type="ARBA" id="ARBA00023125"/>
    </source>
</evidence>
<dbReference type="Proteomes" id="UP000547973">
    <property type="component" value="Unassembled WGS sequence"/>
</dbReference>
<evidence type="ECO:0000256" key="1">
    <source>
        <dbReference type="ARBA" id="ARBA00023015"/>
    </source>
</evidence>
<dbReference type="InterPro" id="IPR050109">
    <property type="entry name" value="HTH-type_TetR-like_transc_reg"/>
</dbReference>
<dbReference type="Pfam" id="PF21597">
    <property type="entry name" value="TetR_C_43"/>
    <property type="match status" value="1"/>
</dbReference>
<keyword evidence="3" id="KW-0804">Transcription</keyword>
<dbReference type="PRINTS" id="PR00455">
    <property type="entry name" value="HTHTETR"/>
</dbReference>
<sequence length="203" mass="21580">MTKPMAAVQGASRPLRADAARNRAAIVAAASETFGTSGTDASLEEVARRADVGIGTLYRHFPTRASLIEQVYRSLVDELCATAPALLATRTPVEALEEWVLSFTTYVGRKRGVVASLRAALGDEPTTVFADSHDKLQAATRLLLDAAQRDGAIRSDVEPMDVLRAVSGLCMVGGDQGDPQEAAERTRRMLGLVLDGLRFGAPA</sequence>
<dbReference type="Pfam" id="PF00440">
    <property type="entry name" value="TetR_N"/>
    <property type="match status" value="1"/>
</dbReference>
<dbReference type="SUPFAM" id="SSF48498">
    <property type="entry name" value="Tetracyclin repressor-like, C-terminal domain"/>
    <property type="match status" value="1"/>
</dbReference>
<protein>
    <submittedName>
        <fullName evidence="6">AcrR family transcriptional regulator</fullName>
    </submittedName>
</protein>
<dbReference type="InterPro" id="IPR001647">
    <property type="entry name" value="HTH_TetR"/>
</dbReference>
<evidence type="ECO:0000256" key="4">
    <source>
        <dbReference type="PROSITE-ProRule" id="PRU00335"/>
    </source>
</evidence>
<reference evidence="6 7" key="1">
    <citation type="submission" date="2020-07" db="EMBL/GenBank/DDBJ databases">
        <title>Sequencing the genomes of 1000 actinobacteria strains.</title>
        <authorList>
            <person name="Klenk H.-P."/>
        </authorList>
    </citation>
    <scope>NUCLEOTIDE SEQUENCE [LARGE SCALE GENOMIC DNA]</scope>
    <source>
        <strain evidence="6 7">DSM 19970</strain>
    </source>
</reference>
<feature type="domain" description="HTH tetR-type" evidence="5">
    <location>
        <begin position="20"/>
        <end position="79"/>
    </location>
</feature>
<dbReference type="PROSITE" id="PS50977">
    <property type="entry name" value="HTH_TETR_2"/>
    <property type="match status" value="1"/>
</dbReference>
<dbReference type="InterPro" id="IPR049445">
    <property type="entry name" value="TetR_SbtR-like_C"/>
</dbReference>
<feature type="DNA-binding region" description="H-T-H motif" evidence="4">
    <location>
        <begin position="42"/>
        <end position="61"/>
    </location>
</feature>
<dbReference type="GO" id="GO:0003700">
    <property type="term" value="F:DNA-binding transcription factor activity"/>
    <property type="evidence" value="ECO:0007669"/>
    <property type="project" value="TreeGrafter"/>
</dbReference>
<evidence type="ECO:0000313" key="6">
    <source>
        <dbReference type="EMBL" id="NYI40754.1"/>
    </source>
</evidence>